<protein>
    <submittedName>
        <fullName evidence="2">Uncharacterized protein</fullName>
    </submittedName>
</protein>
<dbReference type="Proteomes" id="UP001153269">
    <property type="component" value="Unassembled WGS sequence"/>
</dbReference>
<organism evidence="2 3">
    <name type="scientific">Pleuronectes platessa</name>
    <name type="common">European plaice</name>
    <dbReference type="NCBI Taxonomy" id="8262"/>
    <lineage>
        <taxon>Eukaryota</taxon>
        <taxon>Metazoa</taxon>
        <taxon>Chordata</taxon>
        <taxon>Craniata</taxon>
        <taxon>Vertebrata</taxon>
        <taxon>Euteleostomi</taxon>
        <taxon>Actinopterygii</taxon>
        <taxon>Neopterygii</taxon>
        <taxon>Teleostei</taxon>
        <taxon>Neoteleostei</taxon>
        <taxon>Acanthomorphata</taxon>
        <taxon>Carangaria</taxon>
        <taxon>Pleuronectiformes</taxon>
        <taxon>Pleuronectoidei</taxon>
        <taxon>Pleuronectidae</taxon>
        <taxon>Pleuronectes</taxon>
    </lineage>
</organism>
<name>A0A9N7VDQ7_PLEPL</name>
<feature type="compositionally biased region" description="Polar residues" evidence="1">
    <location>
        <begin position="28"/>
        <end position="37"/>
    </location>
</feature>
<dbReference type="AlphaFoldDB" id="A0A9N7VDQ7"/>
<evidence type="ECO:0000313" key="2">
    <source>
        <dbReference type="EMBL" id="CAB1446657.1"/>
    </source>
</evidence>
<proteinExistence type="predicted"/>
<comment type="caution">
    <text evidence="2">The sequence shown here is derived from an EMBL/GenBank/DDBJ whole genome shotgun (WGS) entry which is preliminary data.</text>
</comment>
<reference evidence="2" key="1">
    <citation type="submission" date="2020-03" db="EMBL/GenBank/DDBJ databases">
        <authorList>
            <person name="Weist P."/>
        </authorList>
    </citation>
    <scope>NUCLEOTIDE SEQUENCE</scope>
</reference>
<evidence type="ECO:0000313" key="3">
    <source>
        <dbReference type="Proteomes" id="UP001153269"/>
    </source>
</evidence>
<dbReference type="EMBL" id="CADEAL010003923">
    <property type="protein sequence ID" value="CAB1446657.1"/>
    <property type="molecule type" value="Genomic_DNA"/>
</dbReference>
<accession>A0A9N7VDQ7</accession>
<sequence>MHQCRLLTLDSDHHPRLPRRGEEGGRVNPQTRTQPVNREQKRGVQGEILHESCSHWCFMPHSSDPDFRSVPSCRTLPASTCPTDLLPGRVHQLLIVPHLSSLTEYRRFS</sequence>
<gene>
    <name evidence="2" type="ORF">PLEPLA_LOCUS34381</name>
</gene>
<keyword evidence="3" id="KW-1185">Reference proteome</keyword>
<feature type="compositionally biased region" description="Basic and acidic residues" evidence="1">
    <location>
        <begin position="10"/>
        <end position="25"/>
    </location>
</feature>
<feature type="region of interest" description="Disordered" evidence="1">
    <location>
        <begin position="1"/>
        <end position="43"/>
    </location>
</feature>
<evidence type="ECO:0000256" key="1">
    <source>
        <dbReference type="SAM" id="MobiDB-lite"/>
    </source>
</evidence>